<keyword evidence="2" id="KW-0408">Iron</keyword>
<dbReference type="Gene3D" id="3.30.750.200">
    <property type="match status" value="1"/>
</dbReference>
<gene>
    <name evidence="4" type="ORF">SAMN05660477_01622</name>
</gene>
<dbReference type="SMART" id="SM00729">
    <property type="entry name" value="Elp3"/>
    <property type="match status" value="1"/>
</dbReference>
<keyword evidence="2" id="KW-0143">Chaperone</keyword>
<evidence type="ECO:0000256" key="1">
    <source>
        <dbReference type="ARBA" id="ARBA00006100"/>
    </source>
</evidence>
<proteinExistence type="inferred from homology"/>
<feature type="domain" description="Radical SAM core" evidence="3">
    <location>
        <begin position="1"/>
        <end position="200"/>
    </location>
</feature>
<keyword evidence="2" id="KW-0411">Iron-sulfur</keyword>
<comment type="function">
    <text evidence="2">Probably acts as a heme chaperone, transferring heme to an unknown acceptor. Binds one molecule of heme per monomer, possibly covalently. Binds 1 [4Fe-4S] cluster. The cluster is coordinated with 3 cysteines and an exchangeable S-adenosyl-L-methionine.</text>
</comment>
<dbReference type="Proteomes" id="UP000191112">
    <property type="component" value="Unassembled WGS sequence"/>
</dbReference>
<dbReference type="GO" id="GO:0004109">
    <property type="term" value="F:coproporphyrinogen oxidase activity"/>
    <property type="evidence" value="ECO:0007669"/>
    <property type="project" value="InterPro"/>
</dbReference>
<dbReference type="PANTHER" id="PTHR13932:SF5">
    <property type="entry name" value="RADICAL S-ADENOSYL METHIONINE DOMAIN-CONTAINING PROTEIN 1, MITOCHONDRIAL"/>
    <property type="match status" value="1"/>
</dbReference>
<dbReference type="SUPFAM" id="SSF102114">
    <property type="entry name" value="Radical SAM enzymes"/>
    <property type="match status" value="1"/>
</dbReference>
<dbReference type="InterPro" id="IPR010723">
    <property type="entry name" value="HemN_C"/>
</dbReference>
<protein>
    <recommendedName>
        <fullName evidence="2">Heme chaperone HemW</fullName>
    </recommendedName>
</protein>
<dbReference type="STRING" id="619805.SAMN05660477_01622"/>
<dbReference type="InterPro" id="IPR007197">
    <property type="entry name" value="rSAM"/>
</dbReference>
<sequence>MLSSIIKEFSLRHQELENKKIDSLYFGGGTPSILEAKEIGKIIDEANRYFEFNPDMELTLEANPDDLNASFLKEIKNIGINRLSIGTQSFFEDDLKLMNRAHTASEAESSIKRAQDFGLENISVDLIYGSPTSTMEQWKQNLAKIIELQVPHVSSYALTIESKTILDNWINQQKIKSPDEAFQNDAFFYMSEFLKENGFDHYEISNFGKPNFHSKHNSSYWEYKEYLGIGPSAHSYDGKNLRSWNVANNTKYIKSLSENQLPIEREELNENDRYNEMLMIGLRTQKGVDLMRFKNSFSSEMISAFENSIQQKIKDGILKIENNRLIIPEQHWFMADGIAADLFLV</sequence>
<dbReference type="EMBL" id="FUYZ01000004">
    <property type="protein sequence ID" value="SKB87967.1"/>
    <property type="molecule type" value="Genomic_DNA"/>
</dbReference>
<dbReference type="InterPro" id="IPR058240">
    <property type="entry name" value="rSAM_sf"/>
</dbReference>
<keyword evidence="2" id="KW-0004">4Fe-4S</keyword>
<keyword evidence="5" id="KW-1185">Reference proteome</keyword>
<dbReference type="NCBIfam" id="TIGR00539">
    <property type="entry name" value="hemN_rel"/>
    <property type="match status" value="1"/>
</dbReference>
<keyword evidence="2" id="KW-0349">Heme</keyword>
<dbReference type="Pfam" id="PF06969">
    <property type="entry name" value="HemN_C"/>
    <property type="match status" value="1"/>
</dbReference>
<dbReference type="GO" id="GO:0006779">
    <property type="term" value="P:porphyrin-containing compound biosynthetic process"/>
    <property type="evidence" value="ECO:0007669"/>
    <property type="project" value="InterPro"/>
</dbReference>
<keyword evidence="2" id="KW-0963">Cytoplasm</keyword>
<organism evidence="4 5">
    <name type="scientific">Soonwooa buanensis</name>
    <dbReference type="NCBI Taxonomy" id="619805"/>
    <lineage>
        <taxon>Bacteria</taxon>
        <taxon>Pseudomonadati</taxon>
        <taxon>Bacteroidota</taxon>
        <taxon>Flavobacteriia</taxon>
        <taxon>Flavobacteriales</taxon>
        <taxon>Weeksellaceae</taxon>
        <taxon>Chryseobacterium group</taxon>
        <taxon>Soonwooa</taxon>
    </lineage>
</organism>
<evidence type="ECO:0000256" key="2">
    <source>
        <dbReference type="RuleBase" id="RU364116"/>
    </source>
</evidence>
<reference evidence="4 5" key="1">
    <citation type="submission" date="2017-02" db="EMBL/GenBank/DDBJ databases">
        <authorList>
            <person name="Peterson S.W."/>
        </authorList>
    </citation>
    <scope>NUCLEOTIDE SEQUENCE [LARGE SCALE GENOMIC DNA]</scope>
    <source>
        <strain evidence="4 5">DSM 22323</strain>
    </source>
</reference>
<dbReference type="GO" id="GO:0046872">
    <property type="term" value="F:metal ion binding"/>
    <property type="evidence" value="ECO:0007669"/>
    <property type="project" value="UniProtKB-UniRule"/>
</dbReference>
<comment type="subcellular location">
    <subcellularLocation>
        <location evidence="2">Cytoplasm</location>
    </subcellularLocation>
</comment>
<accession>A0A1T5EVJ4</accession>
<keyword evidence="2" id="KW-0949">S-adenosyl-L-methionine</keyword>
<dbReference type="GO" id="GO:0005737">
    <property type="term" value="C:cytoplasm"/>
    <property type="evidence" value="ECO:0007669"/>
    <property type="project" value="UniProtKB-SubCell"/>
</dbReference>
<dbReference type="Pfam" id="PF04055">
    <property type="entry name" value="Radical_SAM"/>
    <property type="match status" value="1"/>
</dbReference>
<dbReference type="InterPro" id="IPR034505">
    <property type="entry name" value="Coproporphyrinogen-III_oxidase"/>
</dbReference>
<evidence type="ECO:0000259" key="3">
    <source>
        <dbReference type="PROSITE" id="PS51918"/>
    </source>
</evidence>
<dbReference type="GO" id="GO:0051539">
    <property type="term" value="F:4 iron, 4 sulfur cluster binding"/>
    <property type="evidence" value="ECO:0007669"/>
    <property type="project" value="UniProtKB-UniRule"/>
</dbReference>
<dbReference type="PROSITE" id="PS51918">
    <property type="entry name" value="RADICAL_SAM"/>
    <property type="match status" value="1"/>
</dbReference>
<evidence type="ECO:0000313" key="5">
    <source>
        <dbReference type="Proteomes" id="UP000191112"/>
    </source>
</evidence>
<comment type="similarity">
    <text evidence="1">Belongs to the anaerobic coproporphyrinogen-III oxidase family. HemW subfamily.</text>
</comment>
<dbReference type="AlphaFoldDB" id="A0A1T5EVJ4"/>
<dbReference type="InterPro" id="IPR004559">
    <property type="entry name" value="HemW-like"/>
</dbReference>
<name>A0A1T5EVJ4_9FLAO</name>
<dbReference type="PANTHER" id="PTHR13932">
    <property type="entry name" value="COPROPORPHYRINIGEN III OXIDASE"/>
    <property type="match status" value="1"/>
</dbReference>
<evidence type="ECO:0000313" key="4">
    <source>
        <dbReference type="EMBL" id="SKB87967.1"/>
    </source>
</evidence>
<dbReference type="InterPro" id="IPR006638">
    <property type="entry name" value="Elp3/MiaA/NifB-like_rSAM"/>
</dbReference>
<keyword evidence="2" id="KW-0479">Metal-binding</keyword>